<accession>A0A5C6RHQ7</accession>
<gene>
    <name evidence="1" type="ORF">FRY97_18085</name>
</gene>
<dbReference type="Proteomes" id="UP000321580">
    <property type="component" value="Unassembled WGS sequence"/>
</dbReference>
<dbReference type="AlphaFoldDB" id="A0A5C6RHQ7"/>
<proteinExistence type="predicted"/>
<evidence type="ECO:0000313" key="1">
    <source>
        <dbReference type="EMBL" id="TXB61633.1"/>
    </source>
</evidence>
<evidence type="ECO:0000313" key="2">
    <source>
        <dbReference type="Proteomes" id="UP000321580"/>
    </source>
</evidence>
<reference evidence="1 2" key="1">
    <citation type="submission" date="2019-08" db="EMBL/GenBank/DDBJ databases">
        <title>Genome of Phaeodactylibacter luteus.</title>
        <authorList>
            <person name="Bowman J.P."/>
        </authorList>
    </citation>
    <scope>NUCLEOTIDE SEQUENCE [LARGE SCALE GENOMIC DNA]</scope>
    <source>
        <strain evidence="1 2">KCTC 42180</strain>
    </source>
</reference>
<comment type="caution">
    <text evidence="1">The sequence shown here is derived from an EMBL/GenBank/DDBJ whole genome shotgun (WGS) entry which is preliminary data.</text>
</comment>
<keyword evidence="2" id="KW-1185">Reference proteome</keyword>
<organism evidence="1 2">
    <name type="scientific">Phaeodactylibacter luteus</name>
    <dbReference type="NCBI Taxonomy" id="1564516"/>
    <lineage>
        <taxon>Bacteria</taxon>
        <taxon>Pseudomonadati</taxon>
        <taxon>Bacteroidota</taxon>
        <taxon>Saprospiria</taxon>
        <taxon>Saprospirales</taxon>
        <taxon>Haliscomenobacteraceae</taxon>
        <taxon>Phaeodactylibacter</taxon>
    </lineage>
</organism>
<protein>
    <submittedName>
        <fullName evidence="1">Uncharacterized protein</fullName>
    </submittedName>
</protein>
<dbReference type="RefSeq" id="WP_147168979.1">
    <property type="nucleotide sequence ID" value="NZ_VOOR01000050.1"/>
</dbReference>
<name>A0A5C6RHQ7_9BACT</name>
<sequence>MYVYIQTEPTLFTVGFHSPSGKWHPESDHPTRKEAAQQVAKLNGTAPTPTIDKELLPPVPLLLNTDLYDSDNFAWLKRIYLATGGNQTALDDLRRKMDVSRSHPEFIKANRELKAFIKTHFTNL</sequence>
<dbReference type="EMBL" id="VOOR01000050">
    <property type="protein sequence ID" value="TXB61633.1"/>
    <property type="molecule type" value="Genomic_DNA"/>
</dbReference>
<dbReference type="OrthoDB" id="2085526at2"/>